<dbReference type="AlphaFoldDB" id="A0AAV7NQX5"/>
<evidence type="ECO:0000313" key="2">
    <source>
        <dbReference type="EMBL" id="KAJ1118491.1"/>
    </source>
</evidence>
<comment type="caution">
    <text evidence="2">The sequence shown here is derived from an EMBL/GenBank/DDBJ whole genome shotgun (WGS) entry which is preliminary data.</text>
</comment>
<organism evidence="2 3">
    <name type="scientific">Pleurodeles waltl</name>
    <name type="common">Iberian ribbed newt</name>
    <dbReference type="NCBI Taxonomy" id="8319"/>
    <lineage>
        <taxon>Eukaryota</taxon>
        <taxon>Metazoa</taxon>
        <taxon>Chordata</taxon>
        <taxon>Craniata</taxon>
        <taxon>Vertebrata</taxon>
        <taxon>Euteleostomi</taxon>
        <taxon>Amphibia</taxon>
        <taxon>Batrachia</taxon>
        <taxon>Caudata</taxon>
        <taxon>Salamandroidea</taxon>
        <taxon>Salamandridae</taxon>
        <taxon>Pleurodelinae</taxon>
        <taxon>Pleurodeles</taxon>
    </lineage>
</organism>
<reference evidence="2" key="1">
    <citation type="journal article" date="2022" name="bioRxiv">
        <title>Sequencing and chromosome-scale assembly of the giantPleurodeles waltlgenome.</title>
        <authorList>
            <person name="Brown T."/>
            <person name="Elewa A."/>
            <person name="Iarovenko S."/>
            <person name="Subramanian E."/>
            <person name="Araus A.J."/>
            <person name="Petzold A."/>
            <person name="Susuki M."/>
            <person name="Suzuki K.-i.T."/>
            <person name="Hayashi T."/>
            <person name="Toyoda A."/>
            <person name="Oliveira C."/>
            <person name="Osipova E."/>
            <person name="Leigh N.D."/>
            <person name="Simon A."/>
            <person name="Yun M.H."/>
        </authorList>
    </citation>
    <scope>NUCLEOTIDE SEQUENCE</scope>
    <source>
        <strain evidence="2">20211129_DDA</strain>
        <tissue evidence="2">Liver</tissue>
    </source>
</reference>
<name>A0AAV7NQX5_PLEWA</name>
<evidence type="ECO:0000313" key="3">
    <source>
        <dbReference type="Proteomes" id="UP001066276"/>
    </source>
</evidence>
<dbReference type="EMBL" id="JANPWB010000012">
    <property type="protein sequence ID" value="KAJ1118491.1"/>
    <property type="molecule type" value="Genomic_DNA"/>
</dbReference>
<gene>
    <name evidence="2" type="ORF">NDU88_006682</name>
</gene>
<accession>A0AAV7NQX5</accession>
<sequence>MGGGLSDARLHSAAVRASFLRHGAPRPGQQAATAYFIVDPSSGPDATLCSDRSAPYPVATLCGGLRSSAAFPIGTVGPSPRVPGCHHALAPAGRNCVFYKGSSFRARWQQCSDRGSPYLMAPLHSGLRSSSAIPAGTAGPSPQVPGRRHTLA</sequence>
<proteinExistence type="predicted"/>
<protein>
    <submittedName>
        <fullName evidence="2">Uncharacterized protein</fullName>
    </submittedName>
</protein>
<evidence type="ECO:0000256" key="1">
    <source>
        <dbReference type="SAM" id="MobiDB-lite"/>
    </source>
</evidence>
<feature type="region of interest" description="Disordered" evidence="1">
    <location>
        <begin position="130"/>
        <end position="152"/>
    </location>
</feature>
<dbReference type="Proteomes" id="UP001066276">
    <property type="component" value="Chromosome 8"/>
</dbReference>
<keyword evidence="3" id="KW-1185">Reference proteome</keyword>